<evidence type="ECO:0000313" key="3">
    <source>
        <dbReference type="EMBL" id="AXR80666.1"/>
    </source>
</evidence>
<dbReference type="InterPro" id="IPR052710">
    <property type="entry name" value="CAAX_protease"/>
</dbReference>
<name>A0A346PMC1_9EURY</name>
<feature type="transmembrane region" description="Helical" evidence="1">
    <location>
        <begin position="194"/>
        <end position="212"/>
    </location>
</feature>
<protein>
    <recommendedName>
        <fullName evidence="2">CAAX prenyl protease 2/Lysostaphin resistance protein A-like domain-containing protein</fullName>
    </recommendedName>
</protein>
<keyword evidence="1" id="KW-0472">Membrane</keyword>
<dbReference type="PANTHER" id="PTHR36435">
    <property type="entry name" value="SLR1288 PROTEIN"/>
    <property type="match status" value="1"/>
</dbReference>
<feature type="transmembrane region" description="Helical" evidence="1">
    <location>
        <begin position="83"/>
        <end position="102"/>
    </location>
</feature>
<sequence>MHISLEANASVMTATGQSDDATLGSDIVLAVGLSLSATTLAAAAVPVRRGVDEPALWLAAGFALLATVTFLSRRRGFLERRIGGPVAAGSGVLVVLSAGYAINRGVLGSVVLPGLEWSISLVFTAFLVGAGIVAVGVADYAGFSSHGLKRRTVQFLEMLAVGSIGLIAMFIAQVLLASPAIALLGSLSELQSMVVTYLSFALGLGSVAFGYLRFRGYDLSYIDLEVPTVRTVLWTVGGLIVLFGILVGASFLMAATGVETAGHGTVEEAEQNPELLVVIVPAMILIVGPFEELLYRNVIQKSLYETFSRYGAVVVGSVVFAFVHVLAYATAGPGQVLASLTMIFALSLVLGVIYERTEDLLVPALIHGVFNAVQFSMLYFV</sequence>
<feature type="transmembrane region" description="Helical" evidence="1">
    <location>
        <begin position="155"/>
        <end position="182"/>
    </location>
</feature>
<keyword evidence="4" id="KW-1185">Reference proteome</keyword>
<dbReference type="Proteomes" id="UP000258613">
    <property type="component" value="Chromosome"/>
</dbReference>
<evidence type="ECO:0000313" key="4">
    <source>
        <dbReference type="Proteomes" id="UP000258613"/>
    </source>
</evidence>
<feature type="domain" description="CAAX prenyl protease 2/Lysostaphin resistance protein A-like" evidence="2">
    <location>
        <begin position="275"/>
        <end position="373"/>
    </location>
</feature>
<feature type="transmembrane region" description="Helical" evidence="1">
    <location>
        <begin position="122"/>
        <end position="143"/>
    </location>
</feature>
<dbReference type="InterPro" id="IPR003675">
    <property type="entry name" value="Rce1/LyrA-like_dom"/>
</dbReference>
<dbReference type="Pfam" id="PF02517">
    <property type="entry name" value="Rce1-like"/>
    <property type="match status" value="1"/>
</dbReference>
<reference evidence="4" key="1">
    <citation type="submission" date="2018-02" db="EMBL/GenBank/DDBJ databases">
        <title>Phenotypic and genomic properties of facultatively anaerobic sulfur-reducing natronoarchaea from hypersaline soda lakes.</title>
        <authorList>
            <person name="Sorokin D.Y."/>
            <person name="Kublanov I.V."/>
            <person name="Roman P."/>
            <person name="Sinninghe Damste J.S."/>
            <person name="Golyshin P.N."/>
            <person name="Rojo D."/>
            <person name="Ciordia S."/>
            <person name="Mena M.D.C."/>
            <person name="Ferrer M."/>
            <person name="Messina E."/>
            <person name="Smedile F."/>
            <person name="La Spada G."/>
            <person name="La Cono V."/>
            <person name="Yakimov M.M."/>
        </authorList>
    </citation>
    <scope>NUCLEOTIDE SEQUENCE [LARGE SCALE GENOMIC DNA]</scope>
    <source>
        <strain evidence="4">AArc-Mg</strain>
    </source>
</reference>
<evidence type="ECO:0000259" key="2">
    <source>
        <dbReference type="Pfam" id="PF02517"/>
    </source>
</evidence>
<dbReference type="EMBL" id="CP027033">
    <property type="protein sequence ID" value="AXR80666.1"/>
    <property type="molecule type" value="Genomic_DNA"/>
</dbReference>
<feature type="transmembrane region" description="Helical" evidence="1">
    <location>
        <begin position="335"/>
        <end position="353"/>
    </location>
</feature>
<gene>
    <name evidence="3" type="ORF">AArcMg_0643</name>
</gene>
<keyword evidence="1" id="KW-1133">Transmembrane helix</keyword>
<dbReference type="GO" id="GO:0080120">
    <property type="term" value="P:CAAX-box protein maturation"/>
    <property type="evidence" value="ECO:0007669"/>
    <property type="project" value="UniProtKB-ARBA"/>
</dbReference>
<evidence type="ECO:0000256" key="1">
    <source>
        <dbReference type="SAM" id="Phobius"/>
    </source>
</evidence>
<dbReference type="PANTHER" id="PTHR36435:SF1">
    <property type="entry name" value="CAAX AMINO TERMINAL PROTEASE FAMILY PROTEIN"/>
    <property type="match status" value="1"/>
</dbReference>
<feature type="transmembrane region" description="Helical" evidence="1">
    <location>
        <begin position="54"/>
        <end position="71"/>
    </location>
</feature>
<feature type="transmembrane region" description="Helical" evidence="1">
    <location>
        <begin position="232"/>
        <end position="255"/>
    </location>
</feature>
<keyword evidence="1" id="KW-0812">Transmembrane</keyword>
<feature type="transmembrane region" description="Helical" evidence="1">
    <location>
        <begin position="360"/>
        <end position="380"/>
    </location>
</feature>
<accession>A0A346PMC1</accession>
<feature type="transmembrane region" description="Helical" evidence="1">
    <location>
        <begin position="307"/>
        <end position="329"/>
    </location>
</feature>
<feature type="transmembrane region" description="Helical" evidence="1">
    <location>
        <begin position="275"/>
        <end position="295"/>
    </location>
</feature>
<organism evidence="3 4">
    <name type="scientific">Natrarchaeobaculum sulfurireducens</name>
    <dbReference type="NCBI Taxonomy" id="2044521"/>
    <lineage>
        <taxon>Archaea</taxon>
        <taxon>Methanobacteriati</taxon>
        <taxon>Methanobacteriota</taxon>
        <taxon>Stenosarchaea group</taxon>
        <taxon>Halobacteria</taxon>
        <taxon>Halobacteriales</taxon>
        <taxon>Natrialbaceae</taxon>
        <taxon>Natrarchaeobaculum</taxon>
    </lineage>
</organism>
<dbReference type="GO" id="GO:0004175">
    <property type="term" value="F:endopeptidase activity"/>
    <property type="evidence" value="ECO:0007669"/>
    <property type="project" value="UniProtKB-ARBA"/>
</dbReference>
<proteinExistence type="predicted"/>
<dbReference type="KEGG" id="nag:AArcMg_0643"/>
<feature type="transmembrane region" description="Helical" evidence="1">
    <location>
        <begin position="27"/>
        <end position="48"/>
    </location>
</feature>
<dbReference type="AlphaFoldDB" id="A0A346PMC1"/>